<dbReference type="GO" id="GO:0005737">
    <property type="term" value="C:cytoplasm"/>
    <property type="evidence" value="ECO:0007669"/>
    <property type="project" value="TreeGrafter"/>
</dbReference>
<name>A0A1R1PDZ7_ZANCU</name>
<dbReference type="InterPro" id="IPR006076">
    <property type="entry name" value="FAD-dep_OxRdtase"/>
</dbReference>
<dbReference type="Gene3D" id="3.50.50.60">
    <property type="entry name" value="FAD/NAD(P)-binding domain"/>
    <property type="match status" value="2"/>
</dbReference>
<feature type="domain" description="FAD dependent oxidoreductase" evidence="2">
    <location>
        <begin position="6"/>
        <end position="367"/>
    </location>
</feature>
<evidence type="ECO:0000313" key="3">
    <source>
        <dbReference type="EMBL" id="OMH79186.1"/>
    </source>
</evidence>
<keyword evidence="1" id="KW-0812">Transmembrane</keyword>
<dbReference type="OrthoDB" id="498204at2759"/>
<gene>
    <name evidence="3" type="ORF">AX774_g7414</name>
</gene>
<dbReference type="PANTHER" id="PTHR13847:SF150">
    <property type="entry name" value="OXIDOREDUCTASE TDA3-RELATED"/>
    <property type="match status" value="1"/>
</dbReference>
<proteinExistence type="predicted"/>
<dbReference type="SUPFAM" id="SSF51905">
    <property type="entry name" value="FAD/NAD(P)-binding domain"/>
    <property type="match status" value="1"/>
</dbReference>
<organism evidence="3 4">
    <name type="scientific">Zancudomyces culisetae</name>
    <name type="common">Gut fungus</name>
    <name type="synonym">Smittium culisetae</name>
    <dbReference type="NCBI Taxonomy" id="1213189"/>
    <lineage>
        <taxon>Eukaryota</taxon>
        <taxon>Fungi</taxon>
        <taxon>Fungi incertae sedis</taxon>
        <taxon>Zoopagomycota</taxon>
        <taxon>Kickxellomycotina</taxon>
        <taxon>Harpellomycetes</taxon>
        <taxon>Harpellales</taxon>
        <taxon>Legeriomycetaceae</taxon>
        <taxon>Zancudomyces</taxon>
    </lineage>
</organism>
<dbReference type="InterPro" id="IPR036188">
    <property type="entry name" value="FAD/NAD-bd_sf"/>
</dbReference>
<evidence type="ECO:0000313" key="4">
    <source>
        <dbReference type="Proteomes" id="UP000188320"/>
    </source>
</evidence>
<dbReference type="EMBL" id="LSSK01001641">
    <property type="protein sequence ID" value="OMH79186.1"/>
    <property type="molecule type" value="Genomic_DNA"/>
</dbReference>
<evidence type="ECO:0000259" key="2">
    <source>
        <dbReference type="Pfam" id="PF01266"/>
    </source>
</evidence>
<sequence>MEQKTIVILGAGIVGVSTAYFLTCKIKEAALEKNYRITLVDQVGIAPCASGNAAGFLSRNFSRGTTIEELSEKGFDLHESLAKKLNGEAEYGYRRVKVLDVVGSLGKSHNKKEITWLENIQSANILGDKSDSAQVHPKKLCELLWKSAKENGCEMVVGKVIDIKKADENIEGNLEIENKSRYVVRLESEAVLQADNIVLCLGPWTHHARRYALFADVPSGYFDVYGLRAHSLVFKTKDHVPGECLFLSVRDGKNFIESDIEVYPRPDGTIYVSGESMGSGEVISISPEEKELGEPESYRKLEQVFSRFTKSMEKELVVKRACYLPIRNRGVPIIGEIAGVPDVYMAAGHGCWGILNGPITGQIVSELVLKIPSNQVDIKEFY</sequence>
<feature type="transmembrane region" description="Helical" evidence="1">
    <location>
        <begin position="6"/>
        <end position="23"/>
    </location>
</feature>
<keyword evidence="1" id="KW-1133">Transmembrane helix</keyword>
<dbReference type="AlphaFoldDB" id="A0A1R1PDZ7"/>
<reference evidence="4" key="1">
    <citation type="submission" date="2017-01" db="EMBL/GenBank/DDBJ databases">
        <authorList>
            <person name="Wang Y."/>
            <person name="White M."/>
            <person name="Kvist S."/>
            <person name="Moncalvo J.-M."/>
        </authorList>
    </citation>
    <scope>NUCLEOTIDE SEQUENCE [LARGE SCALE GENOMIC DNA]</scope>
    <source>
        <strain evidence="4">COL-18-3</strain>
    </source>
</reference>
<keyword evidence="4" id="KW-1185">Reference proteome</keyword>
<comment type="caution">
    <text evidence="3">The sequence shown here is derived from an EMBL/GenBank/DDBJ whole genome shotgun (WGS) entry which is preliminary data.</text>
</comment>
<keyword evidence="1" id="KW-0472">Membrane</keyword>
<dbReference type="Pfam" id="PF01266">
    <property type="entry name" value="DAO"/>
    <property type="match status" value="1"/>
</dbReference>
<accession>A0A1R1PDZ7</accession>
<dbReference type="Proteomes" id="UP000188320">
    <property type="component" value="Unassembled WGS sequence"/>
</dbReference>
<dbReference type="Gene3D" id="3.30.9.10">
    <property type="entry name" value="D-Amino Acid Oxidase, subunit A, domain 2"/>
    <property type="match status" value="1"/>
</dbReference>
<protein>
    <submittedName>
        <fullName evidence="3">Putative oxidoreductase</fullName>
    </submittedName>
</protein>
<dbReference type="PANTHER" id="PTHR13847">
    <property type="entry name" value="SARCOSINE DEHYDROGENASE-RELATED"/>
    <property type="match status" value="1"/>
</dbReference>
<evidence type="ECO:0000256" key="1">
    <source>
        <dbReference type="SAM" id="Phobius"/>
    </source>
</evidence>